<dbReference type="PROSITE" id="PS00211">
    <property type="entry name" value="ABC_TRANSPORTER_1"/>
    <property type="match status" value="1"/>
</dbReference>
<dbReference type="InterPro" id="IPR027417">
    <property type="entry name" value="P-loop_NTPase"/>
</dbReference>
<evidence type="ECO:0000259" key="7">
    <source>
        <dbReference type="PROSITE" id="PS50893"/>
    </source>
</evidence>
<keyword evidence="2" id="KW-0813">Transport</keyword>
<dbReference type="SMART" id="SM00382">
    <property type="entry name" value="AAA"/>
    <property type="match status" value="1"/>
</dbReference>
<evidence type="ECO:0000256" key="6">
    <source>
        <dbReference type="ARBA" id="ARBA00023136"/>
    </source>
</evidence>
<dbReference type="InterPro" id="IPR003593">
    <property type="entry name" value="AAA+_ATPase"/>
</dbReference>
<dbReference type="Gene3D" id="3.40.50.300">
    <property type="entry name" value="P-loop containing nucleotide triphosphate hydrolases"/>
    <property type="match status" value="1"/>
</dbReference>
<comment type="subcellular location">
    <subcellularLocation>
        <location evidence="1">Cell membrane</location>
        <topology evidence="1">Peripheral membrane protein</topology>
    </subcellularLocation>
</comment>
<dbReference type="GO" id="GO:0005524">
    <property type="term" value="F:ATP binding"/>
    <property type="evidence" value="ECO:0007669"/>
    <property type="project" value="UniProtKB-KW"/>
</dbReference>
<accession>A0A0R2L4B3</accession>
<organism evidence="8 9">
    <name type="scientific">Pediococcus stilesii</name>
    <dbReference type="NCBI Taxonomy" id="331679"/>
    <lineage>
        <taxon>Bacteria</taxon>
        <taxon>Bacillati</taxon>
        <taxon>Bacillota</taxon>
        <taxon>Bacilli</taxon>
        <taxon>Lactobacillales</taxon>
        <taxon>Lactobacillaceae</taxon>
        <taxon>Pediococcus</taxon>
    </lineage>
</organism>
<feature type="domain" description="ABC transporter" evidence="7">
    <location>
        <begin position="7"/>
        <end position="254"/>
    </location>
</feature>
<keyword evidence="3" id="KW-1003">Cell membrane</keyword>
<dbReference type="InterPro" id="IPR017871">
    <property type="entry name" value="ABC_transporter-like_CS"/>
</dbReference>
<dbReference type="InterPro" id="IPR003439">
    <property type="entry name" value="ABC_transporter-like_ATP-bd"/>
</dbReference>
<keyword evidence="9" id="KW-1185">Reference proteome</keyword>
<dbReference type="PROSITE" id="PS50893">
    <property type="entry name" value="ABC_TRANSPORTER_2"/>
    <property type="match status" value="1"/>
</dbReference>
<dbReference type="RefSeq" id="WP_057803560.1">
    <property type="nucleotide sequence ID" value="NZ_JQBX01000013.1"/>
</dbReference>
<keyword evidence="4" id="KW-0547">Nucleotide-binding</keyword>
<protein>
    <submittedName>
        <fullName evidence="8">ABC transporter ATP-binding protein</fullName>
    </submittedName>
</protein>
<dbReference type="AlphaFoldDB" id="A0A0R2L4B3"/>
<proteinExistence type="predicted"/>
<name>A0A0R2L4B3_9LACO</name>
<dbReference type="PANTHER" id="PTHR42788:SF7">
    <property type="entry name" value="NITRATE ABC TRANSPORTER ATP-BINDING PROTEIN"/>
    <property type="match status" value="1"/>
</dbReference>
<evidence type="ECO:0000256" key="2">
    <source>
        <dbReference type="ARBA" id="ARBA00022448"/>
    </source>
</evidence>
<dbReference type="InterPro" id="IPR050166">
    <property type="entry name" value="ABC_transporter_ATP-bind"/>
</dbReference>
<dbReference type="GO" id="GO:0005886">
    <property type="term" value="C:plasma membrane"/>
    <property type="evidence" value="ECO:0007669"/>
    <property type="project" value="UniProtKB-SubCell"/>
</dbReference>
<dbReference type="PATRIC" id="fig|331679.3.peg.450"/>
<dbReference type="PANTHER" id="PTHR42788">
    <property type="entry name" value="TAURINE IMPORT ATP-BINDING PROTEIN-RELATED"/>
    <property type="match status" value="1"/>
</dbReference>
<dbReference type="Proteomes" id="UP000051859">
    <property type="component" value="Unassembled WGS sequence"/>
</dbReference>
<dbReference type="EMBL" id="JQBX01000013">
    <property type="protein sequence ID" value="KRN93559.1"/>
    <property type="molecule type" value="Genomic_DNA"/>
</dbReference>
<evidence type="ECO:0000313" key="9">
    <source>
        <dbReference type="Proteomes" id="UP000051859"/>
    </source>
</evidence>
<dbReference type="STRING" id="331679.IV81_GL000444"/>
<evidence type="ECO:0000256" key="5">
    <source>
        <dbReference type="ARBA" id="ARBA00022840"/>
    </source>
</evidence>
<keyword evidence="6" id="KW-0472">Membrane</keyword>
<sequence length="254" mass="28359">MTNSDILKIQNLQKVFFPGTINQRHILKDINLTINSGDFISVIGNNGAGKSTLLNTIAGNLPVDAGSVTILGNDITNASVASRSKWISRVFQDPKLGTAGELTVAENLALSEKKHRHFNLHFYHSAERDRRFTTLLSRLNMGLEDRLNTQVKYLSGGQRQALSLLMATLSQPDLLLLDEHTAALDPYTSSEVMHLTNDIISERHLTSLMITHKMEDALQYGNRLLMVQDGQIKLDVRGADKQRLRKAELLDLFN</sequence>
<evidence type="ECO:0000256" key="3">
    <source>
        <dbReference type="ARBA" id="ARBA00022475"/>
    </source>
</evidence>
<evidence type="ECO:0000313" key="8">
    <source>
        <dbReference type="EMBL" id="KRN93559.1"/>
    </source>
</evidence>
<dbReference type="Pfam" id="PF00005">
    <property type="entry name" value="ABC_tran"/>
    <property type="match status" value="1"/>
</dbReference>
<dbReference type="SUPFAM" id="SSF52540">
    <property type="entry name" value="P-loop containing nucleoside triphosphate hydrolases"/>
    <property type="match status" value="1"/>
</dbReference>
<keyword evidence="5 8" id="KW-0067">ATP-binding</keyword>
<dbReference type="GO" id="GO:0016887">
    <property type="term" value="F:ATP hydrolysis activity"/>
    <property type="evidence" value="ECO:0007669"/>
    <property type="project" value="InterPro"/>
</dbReference>
<reference evidence="8 9" key="1">
    <citation type="journal article" date="2015" name="Genome Announc.">
        <title>Expanding the biotechnology potential of lactobacilli through comparative genomics of 213 strains and associated genera.</title>
        <authorList>
            <person name="Sun Z."/>
            <person name="Harris H.M."/>
            <person name="McCann A."/>
            <person name="Guo C."/>
            <person name="Argimon S."/>
            <person name="Zhang W."/>
            <person name="Yang X."/>
            <person name="Jeffery I.B."/>
            <person name="Cooney J.C."/>
            <person name="Kagawa T.F."/>
            <person name="Liu W."/>
            <person name="Song Y."/>
            <person name="Salvetti E."/>
            <person name="Wrobel A."/>
            <person name="Rasinkangas P."/>
            <person name="Parkhill J."/>
            <person name="Rea M.C."/>
            <person name="O'Sullivan O."/>
            <person name="Ritari J."/>
            <person name="Douillard F.P."/>
            <person name="Paul Ross R."/>
            <person name="Yang R."/>
            <person name="Briner A.E."/>
            <person name="Felis G.E."/>
            <person name="de Vos W.M."/>
            <person name="Barrangou R."/>
            <person name="Klaenhammer T.R."/>
            <person name="Caufield P.W."/>
            <person name="Cui Y."/>
            <person name="Zhang H."/>
            <person name="O'Toole P.W."/>
        </authorList>
    </citation>
    <scope>NUCLEOTIDE SEQUENCE [LARGE SCALE GENOMIC DNA]</scope>
    <source>
        <strain evidence="8 9">DSM 18001</strain>
    </source>
</reference>
<evidence type="ECO:0000256" key="4">
    <source>
        <dbReference type="ARBA" id="ARBA00022741"/>
    </source>
</evidence>
<gene>
    <name evidence="8" type="ORF">IV81_GL000444</name>
</gene>
<evidence type="ECO:0000256" key="1">
    <source>
        <dbReference type="ARBA" id="ARBA00004202"/>
    </source>
</evidence>
<comment type="caution">
    <text evidence="8">The sequence shown here is derived from an EMBL/GenBank/DDBJ whole genome shotgun (WGS) entry which is preliminary data.</text>
</comment>